<dbReference type="Pfam" id="PF04168">
    <property type="entry name" value="Alpha-E"/>
    <property type="match status" value="1"/>
</dbReference>
<dbReference type="InterPro" id="IPR025841">
    <property type="entry name" value="CP_ATPgrasp_2"/>
</dbReference>
<evidence type="ECO:0000313" key="3">
    <source>
        <dbReference type="EMBL" id="GGF41375.1"/>
    </source>
</evidence>
<comment type="caution">
    <text evidence="3">The sequence shown here is derived from an EMBL/GenBank/DDBJ whole genome shotgun (WGS) entry which is preliminary data.</text>
</comment>
<dbReference type="InterPro" id="IPR051680">
    <property type="entry name" value="ATP-dep_Glu-Cys_Ligase-2"/>
</dbReference>
<dbReference type="PANTHER" id="PTHR34595:SF2">
    <property type="entry name" value="BLR2978 PROTEIN"/>
    <property type="match status" value="1"/>
</dbReference>
<evidence type="ECO:0000259" key="2">
    <source>
        <dbReference type="Pfam" id="PF14403"/>
    </source>
</evidence>
<dbReference type="RefSeq" id="WP_229705365.1">
    <property type="nucleotide sequence ID" value="NZ_BMCS01000003.1"/>
</dbReference>
<reference evidence="4" key="1">
    <citation type="journal article" date="2019" name="Int. J. Syst. Evol. Microbiol.">
        <title>The Global Catalogue of Microorganisms (GCM) 10K type strain sequencing project: providing services to taxonomists for standard genome sequencing and annotation.</title>
        <authorList>
            <consortium name="The Broad Institute Genomics Platform"/>
            <consortium name="The Broad Institute Genome Sequencing Center for Infectious Disease"/>
            <person name="Wu L."/>
            <person name="Ma J."/>
        </authorList>
    </citation>
    <scope>NUCLEOTIDE SEQUENCE [LARGE SCALE GENOMIC DNA]</scope>
    <source>
        <strain evidence="4">CCM 7855</strain>
    </source>
</reference>
<sequence>MTSPTPTPAETPSAVVDRYRSDRFALFDIDGPQAASPRYDEMIDADGAIRPQWADLVAGYARAGTVGMARTAMRLRTMIADEGITYNLTGDRVASGDAEVADTTRLWELDSVPLVVDGDAWAAVEAGIAQRCLLLDALLVDLYGERRTITEGLVPPEMVYGHPGYVRKAGGMGIAGPHALFCHAADIGRTADGHFALWGDSTQAPSGIGYAIADRRLTSRAASALFGAVGPRPMTTFAGTLRLALFDYAPPGADDPTVVVLSPGNLSETAFDQAYLASVLGFPLVESADLLVRDGAVYMRSLGSFKRVDVILRRVDAAFCDPLDLRSDSRLGVAGLVEAVARGAVTVVNTLGSGVIENPALHTVAARLAPALIDEELALPTVETYWGGADSERTKIVADLAGLVLDNFRTGEQFIGATLSRADLETLRRRVETDPWQWVGRRPGQFSLAPSMTPAHAGAAARLRAAPVGIRTFAVAQGAAYAVMPGGMGQVLATGAEGAAMGAIAAKDVWVANTEAVGDTTRVAESVSSFVSPTLSASDRSAASPRVLADLFWLGRHGERAELTVRMVKVARERYQDRDRLWMSGTGSLPLFLAGIAATTATTDHVGVLPDAATADNGAAVALAAIGRLTMSRSVPGTVAHSVDRLVASARAVRDQMSTSTWMVLGTIERAFADLAHTVAESAPDTGPRAGANAAVDTVDVDELARAHESILRGLLALAGLQAESMVHDPAWLFMDVGRRIERAVMLADLTRSVLVDRHELDVEQGLIEAYLVANESAVIYRRRNRGLHRLRPVIMLAMFDETNPRSMIYQLARLRSDLSAMPDEIRSAAAERVVEEMIAELRRVDPTDLTTVGDTDRRDELAELMTTLATGAREVSDVLGRTRFAPPRDIQPLWGGGSR</sequence>
<name>A0ABQ1V740_9NOCA</name>
<dbReference type="PANTHER" id="PTHR34595">
    <property type="entry name" value="BLR5612 PROTEIN"/>
    <property type="match status" value="1"/>
</dbReference>
<feature type="domain" description="Circularly permuted ATP-grasp type 2" evidence="2">
    <location>
        <begin position="113"/>
        <end position="491"/>
    </location>
</feature>
<organism evidence="3 4">
    <name type="scientific">Williamsia phyllosphaerae</name>
    <dbReference type="NCBI Taxonomy" id="885042"/>
    <lineage>
        <taxon>Bacteria</taxon>
        <taxon>Bacillati</taxon>
        <taxon>Actinomycetota</taxon>
        <taxon>Actinomycetes</taxon>
        <taxon>Mycobacteriales</taxon>
        <taxon>Nocardiaceae</taxon>
        <taxon>Williamsia</taxon>
    </lineage>
</organism>
<accession>A0ABQ1V740</accession>
<evidence type="ECO:0000259" key="1">
    <source>
        <dbReference type="Pfam" id="PF04168"/>
    </source>
</evidence>
<dbReference type="Pfam" id="PF14403">
    <property type="entry name" value="CP_ATPgrasp_2"/>
    <property type="match status" value="1"/>
</dbReference>
<proteinExistence type="predicted"/>
<keyword evidence="4" id="KW-1185">Reference proteome</keyword>
<dbReference type="Proteomes" id="UP000632454">
    <property type="component" value="Unassembled WGS sequence"/>
</dbReference>
<gene>
    <name evidence="3" type="ORF">GCM10007298_41420</name>
</gene>
<evidence type="ECO:0000313" key="4">
    <source>
        <dbReference type="Proteomes" id="UP000632454"/>
    </source>
</evidence>
<protein>
    <recommendedName>
        <fullName evidence="5">DUF403 domain-containing protein</fullName>
    </recommendedName>
</protein>
<feature type="domain" description="DUF403" evidence="1">
    <location>
        <begin position="545"/>
        <end position="883"/>
    </location>
</feature>
<dbReference type="Gene3D" id="3.40.50.11290">
    <property type="match status" value="1"/>
</dbReference>
<evidence type="ECO:0008006" key="5">
    <source>
        <dbReference type="Google" id="ProtNLM"/>
    </source>
</evidence>
<dbReference type="EMBL" id="BMCS01000003">
    <property type="protein sequence ID" value="GGF41375.1"/>
    <property type="molecule type" value="Genomic_DNA"/>
</dbReference>
<dbReference type="InterPro" id="IPR007296">
    <property type="entry name" value="DUF403"/>
</dbReference>